<organism evidence="18 19">
    <name type="scientific">Anopheles stephensi</name>
    <name type="common">Indo-Pakistan malaria mosquito</name>
    <dbReference type="NCBI Taxonomy" id="30069"/>
    <lineage>
        <taxon>Eukaryota</taxon>
        <taxon>Metazoa</taxon>
        <taxon>Ecdysozoa</taxon>
        <taxon>Arthropoda</taxon>
        <taxon>Hexapoda</taxon>
        <taxon>Insecta</taxon>
        <taxon>Pterygota</taxon>
        <taxon>Neoptera</taxon>
        <taxon>Endopterygota</taxon>
        <taxon>Diptera</taxon>
        <taxon>Nematocera</taxon>
        <taxon>Culicoidea</taxon>
        <taxon>Culicidae</taxon>
        <taxon>Anophelinae</taxon>
        <taxon>Anopheles</taxon>
    </lineage>
</organism>
<keyword evidence="10" id="KW-0547">Nucleotide-binding</keyword>
<dbReference type="PROSITE" id="PS50280">
    <property type="entry name" value="SET"/>
    <property type="match status" value="1"/>
</dbReference>
<feature type="compositionally biased region" description="Low complexity" evidence="17">
    <location>
        <begin position="850"/>
        <end position="868"/>
    </location>
</feature>
<dbReference type="CDD" id="cd03688">
    <property type="entry name" value="eIF2_gamma_II"/>
    <property type="match status" value="1"/>
</dbReference>
<dbReference type="GO" id="GO:0005829">
    <property type="term" value="C:cytosol"/>
    <property type="evidence" value="ECO:0007669"/>
    <property type="project" value="TreeGrafter"/>
</dbReference>
<dbReference type="SUPFAM" id="SSF54160">
    <property type="entry name" value="Chromo domain-like"/>
    <property type="match status" value="1"/>
</dbReference>
<keyword evidence="7" id="KW-0396">Initiation factor</keyword>
<dbReference type="InterPro" id="IPR044127">
    <property type="entry name" value="eIF2g_dom_2"/>
</dbReference>
<dbReference type="VEuPathDB" id="VectorBase:ASTE006513"/>
<keyword evidence="11" id="KW-0378">Hydrolase</keyword>
<dbReference type="GO" id="GO:0042054">
    <property type="term" value="F:histone methyltransferase activity"/>
    <property type="evidence" value="ECO:0007669"/>
    <property type="project" value="InterPro"/>
</dbReference>
<comment type="catalytic activity">
    <reaction evidence="16">
        <text>GTP + H2O = GDP + phosphate + H(+)</text>
        <dbReference type="Rhea" id="RHEA:19669"/>
        <dbReference type="ChEBI" id="CHEBI:15377"/>
        <dbReference type="ChEBI" id="CHEBI:15378"/>
        <dbReference type="ChEBI" id="CHEBI:37565"/>
        <dbReference type="ChEBI" id="CHEBI:43474"/>
        <dbReference type="ChEBI" id="CHEBI:58189"/>
        <dbReference type="EC" id="3.6.5.3"/>
    </reaction>
</comment>
<dbReference type="GO" id="GO:0008757">
    <property type="term" value="F:S-adenosylmethionine-dependent methyltransferase activity"/>
    <property type="evidence" value="ECO:0007669"/>
    <property type="project" value="UniProtKB-ARBA"/>
</dbReference>
<evidence type="ECO:0000256" key="7">
    <source>
        <dbReference type="ARBA" id="ARBA00022540"/>
    </source>
</evidence>
<evidence type="ECO:0000256" key="1">
    <source>
        <dbReference type="ARBA" id="ARBA00004123"/>
    </source>
</evidence>
<dbReference type="InterPro" id="IPR027417">
    <property type="entry name" value="P-loop_NTPase"/>
</dbReference>
<dbReference type="CDD" id="cd01888">
    <property type="entry name" value="eIF2_gamma"/>
    <property type="match status" value="1"/>
</dbReference>
<proteinExistence type="inferred from homology"/>
<dbReference type="FunFam" id="2.40.30.10:FF:000009">
    <property type="entry name" value="Eukaryotic translation initiation factor 2 subunit gamma"/>
    <property type="match status" value="1"/>
</dbReference>
<feature type="region of interest" description="Disordered" evidence="17">
    <location>
        <begin position="830"/>
        <end position="868"/>
    </location>
</feature>
<keyword evidence="9" id="KW-0949">S-adenosyl-L-methionine</keyword>
<dbReference type="InterPro" id="IPR000953">
    <property type="entry name" value="Chromo/chromo_shadow_dom"/>
</dbReference>
<sequence>MSSGDQQTSTATTGQPHLQKQDLSKLDITKLTPLSPEVISRQATINIGTIGHVAHGKSTVVKAISGVQTVRFKNELERNITIKLEPLSMSFINTLNNDPKEMESYVDKIHKQYKSPYSHATLDSSSSRNTPTVNRKRKLSTVTNGLDESPTSTSESHRMKQAKIFDFFHLSPPESSPPARIARSQRSKSTSSSEQRASGVLRQPLNDKAKRLSLPASSIKKELLTDDQSTDIISPANGLSSSGIPKITIKVERDTERSITPTRNGKSAQDKLSESKTPTALSVLSPYRECKVDLSADLSLDNLAATAANAGSQSANGTPSNDAKVGQSKILSNSAGGRSGSKQRRKSSSTRPKEQQSDSSKNTSKSKVTKSTHRECKVDKSAKSSTTTPQRTTKANVAPHKSSNGTPSNDAPAKMVNKTNTGGSGSKQRRKSTTTQQKEYTVEAIEDIQRVGNVPVFFVKWQGYPSEQNTWEPLSNVSSCLLLDSFLTDQLAWWQYWVERIRGTVKASDEYLATVEQHANGSKPFQEILLEHKQYDWNELRADLILLSKLWMNRRRDKCVRDRVALNMRRELSFAKRRDQLEQLRQFENHINEHEPTLRIVVENEQDLDAPPSNFIYLRANISAEGISIPNDPPVGCECAPCTNRSNCCGKLSEGRFAYSVKKRLLLQPGAPIFECNKKCACGPDCLNRVVQNGGKCNLTLFKTSNGRGWGVRTNAVIYEGQYISEYCGEVISYDEAEKRGREYDAVGRTYLFDLDFNDSDNPYTLDAARYGNVTRFFNHSCDPNCGIWSVWIDCLDPYLPRLAFFALRRIEIGEELTFNYHAQVTTTATNSVPNGASKNGDGDEATANGTTDASSGDSTTTTTGSGIASGRNTKGVTECRCGSANCYANAKIYKCDNPKCLRPTCFTSGGSSKDDSFPCYRPACTGRFQLVRHVSFVDCPGHDILMATMLNGAAVMDAALLLIAGNESCPQPQTSEHLAAIEIMKLKHIIILQNKIDLVKDTQAKEQYEQIVKFVQGTVAEGAPIIPISAQLKYNIEVLCEYITKKIPIPPRNFIDAPRLIVIRSFDVNKPGCEVNDLKGGVAGGSILQGVLKVGQEIEVRPGLVSKDAEGRLTCKPIFSKIVSLYTEQNELQFAVPGGLIGVGTKIEPTLCRADRLVGQVLGAVGALPNIFIELEVSYYLLKRLLGVRTEGDKKGAKVQKLVRHEMLLVNIGSLSTGGRVVATRADLAKIALTNPVCTEKNEKIALSRRVENHWRLIGWGQIRGGTVIEPLKEN</sequence>
<dbReference type="EnsemblMetazoa" id="ASTEI04355-RA">
    <property type="protein sequence ID" value="ASTEI04355-PA"/>
    <property type="gene ID" value="ASTEI04355"/>
</dbReference>
<feature type="compositionally biased region" description="Polar residues" evidence="17">
    <location>
        <begin position="140"/>
        <end position="154"/>
    </location>
</feature>
<evidence type="ECO:0000256" key="16">
    <source>
        <dbReference type="ARBA" id="ARBA00048107"/>
    </source>
</evidence>
<feature type="compositionally biased region" description="Low complexity" evidence="17">
    <location>
        <begin position="357"/>
        <end position="366"/>
    </location>
</feature>
<evidence type="ECO:0000256" key="17">
    <source>
        <dbReference type="SAM" id="MobiDB-lite"/>
    </source>
</evidence>
<dbReference type="InterPro" id="IPR009001">
    <property type="entry name" value="Transl_elong_EF1A/Init_IF2_C"/>
</dbReference>
<evidence type="ECO:0000256" key="5">
    <source>
        <dbReference type="ARBA" id="ARBA00011986"/>
    </source>
</evidence>
<feature type="compositionally biased region" description="Polar residues" evidence="17">
    <location>
        <begin position="1"/>
        <end position="18"/>
    </location>
</feature>
<dbReference type="InterPro" id="IPR016197">
    <property type="entry name" value="Chromo-like_dom_sf"/>
</dbReference>
<dbReference type="SMART" id="SM00317">
    <property type="entry name" value="SET"/>
    <property type="match status" value="1"/>
</dbReference>
<dbReference type="SUPFAM" id="SSF52540">
    <property type="entry name" value="P-loop containing nucleoside triphosphate hydrolases"/>
    <property type="match status" value="2"/>
</dbReference>
<dbReference type="GO" id="GO:0005634">
    <property type="term" value="C:nucleus"/>
    <property type="evidence" value="ECO:0007669"/>
    <property type="project" value="UniProtKB-SubCell"/>
</dbReference>
<dbReference type="InterPro" id="IPR001214">
    <property type="entry name" value="SET_dom"/>
</dbReference>
<dbReference type="GO" id="GO:0000049">
    <property type="term" value="F:tRNA binding"/>
    <property type="evidence" value="ECO:0007669"/>
    <property type="project" value="InterPro"/>
</dbReference>
<feature type="compositionally biased region" description="Low complexity" evidence="17">
    <location>
        <begin position="182"/>
        <end position="198"/>
    </location>
</feature>
<evidence type="ECO:0000256" key="3">
    <source>
        <dbReference type="ARBA" id="ARBA00004584"/>
    </source>
</evidence>
<evidence type="ECO:0000256" key="6">
    <source>
        <dbReference type="ARBA" id="ARBA00022454"/>
    </source>
</evidence>
<dbReference type="SUPFAM" id="SSF82199">
    <property type="entry name" value="SET domain"/>
    <property type="match status" value="1"/>
</dbReference>
<dbReference type="GO" id="GO:0003743">
    <property type="term" value="F:translation initiation factor activity"/>
    <property type="evidence" value="ECO:0007669"/>
    <property type="project" value="UniProtKB-KW"/>
</dbReference>
<dbReference type="EC" id="3.6.5.3" evidence="5"/>
<dbReference type="FunFam" id="3.40.50.300:FF:002336">
    <property type="entry name" value="Histone-lysine N-methyltransferase Su(var)3-9"/>
    <property type="match status" value="1"/>
</dbReference>
<dbReference type="GO" id="GO:0008270">
    <property type="term" value="F:zinc ion binding"/>
    <property type="evidence" value="ECO:0007669"/>
    <property type="project" value="InterPro"/>
</dbReference>
<keyword evidence="19" id="KW-1185">Reference proteome</keyword>
<dbReference type="GO" id="GO:0005850">
    <property type="term" value="C:eukaryotic translation initiation factor 2 complex"/>
    <property type="evidence" value="ECO:0007669"/>
    <property type="project" value="TreeGrafter"/>
</dbReference>
<evidence type="ECO:0000256" key="15">
    <source>
        <dbReference type="ARBA" id="ARBA00023328"/>
    </source>
</evidence>
<dbReference type="Pfam" id="PF05033">
    <property type="entry name" value="Pre-SET"/>
    <property type="match status" value="1"/>
</dbReference>
<evidence type="ECO:0000256" key="4">
    <source>
        <dbReference type="ARBA" id="ARBA00007249"/>
    </source>
</evidence>
<feature type="region of interest" description="Disordered" evidence="17">
    <location>
        <begin position="117"/>
        <end position="213"/>
    </location>
</feature>
<dbReference type="GO" id="GO:0000775">
    <property type="term" value="C:chromosome, centromeric region"/>
    <property type="evidence" value="ECO:0007669"/>
    <property type="project" value="UniProtKB-SubCell"/>
</dbReference>
<dbReference type="InterPro" id="IPR046341">
    <property type="entry name" value="SET_dom_sf"/>
</dbReference>
<dbReference type="Pfam" id="PF00856">
    <property type="entry name" value="SET"/>
    <property type="match status" value="1"/>
</dbReference>
<dbReference type="Pfam" id="PF00009">
    <property type="entry name" value="GTP_EFTU"/>
    <property type="match status" value="1"/>
</dbReference>
<dbReference type="InterPro" id="IPR000795">
    <property type="entry name" value="T_Tr_GTP-bd_dom"/>
</dbReference>
<dbReference type="STRING" id="30069.A0A182Y7B9"/>
<dbReference type="AlphaFoldDB" id="A0A182Y7B9"/>
<reference evidence="18" key="2">
    <citation type="submission" date="2020-05" db="UniProtKB">
        <authorList>
            <consortium name="EnsemblMetazoa"/>
        </authorList>
    </citation>
    <scope>IDENTIFICATION</scope>
    <source>
        <strain evidence="18">Indian</strain>
    </source>
</reference>
<keyword evidence="14" id="KW-0539">Nucleus</keyword>
<dbReference type="NCBIfam" id="NF003077">
    <property type="entry name" value="PRK04000.1"/>
    <property type="match status" value="1"/>
</dbReference>
<protein>
    <recommendedName>
        <fullName evidence="5">protein-synthesizing GTPase</fullName>
        <ecNumber evidence="5">3.6.5.3</ecNumber>
    </recommendedName>
</protein>
<dbReference type="InterPro" id="IPR007728">
    <property type="entry name" value="Pre-SET_dom"/>
</dbReference>
<dbReference type="Proteomes" id="UP000076408">
    <property type="component" value="Unassembled WGS sequence"/>
</dbReference>
<dbReference type="SUPFAM" id="SSF50447">
    <property type="entry name" value="Translation proteins"/>
    <property type="match status" value="1"/>
</dbReference>
<dbReference type="FunFam" id="2.40.30.10:FF:000011">
    <property type="entry name" value="Eukaryotic translation initiation factor 2 subunit gamma"/>
    <property type="match status" value="1"/>
</dbReference>
<evidence type="ECO:0000256" key="2">
    <source>
        <dbReference type="ARBA" id="ARBA00004496"/>
    </source>
</evidence>
<dbReference type="Gene3D" id="2.170.270.10">
    <property type="entry name" value="SET domain"/>
    <property type="match status" value="1"/>
</dbReference>
<feature type="region of interest" description="Disordered" evidence="17">
    <location>
        <begin position="310"/>
        <end position="437"/>
    </location>
</feature>
<dbReference type="Gene3D" id="2.40.30.10">
    <property type="entry name" value="Translation factors"/>
    <property type="match status" value="2"/>
</dbReference>
<reference evidence="19" key="1">
    <citation type="journal article" date="2014" name="Genome Biol.">
        <title>Genome analysis of a major urban malaria vector mosquito, Anopheles stephensi.</title>
        <authorList>
            <person name="Jiang X."/>
            <person name="Peery A."/>
            <person name="Hall A.B."/>
            <person name="Sharma A."/>
            <person name="Chen X.G."/>
            <person name="Waterhouse R.M."/>
            <person name="Komissarov A."/>
            <person name="Riehle M.M."/>
            <person name="Shouche Y."/>
            <person name="Sharakhova M.V."/>
            <person name="Lawson D."/>
            <person name="Pakpour N."/>
            <person name="Arensburger P."/>
            <person name="Davidson V.L."/>
            <person name="Eiglmeier K."/>
            <person name="Emrich S."/>
            <person name="George P."/>
            <person name="Kennedy R.C."/>
            <person name="Mane S.P."/>
            <person name="Maslen G."/>
            <person name="Oringanje C."/>
            <person name="Qi Y."/>
            <person name="Settlage R."/>
            <person name="Tojo M."/>
            <person name="Tubio J.M."/>
            <person name="Unger M.F."/>
            <person name="Wang B."/>
            <person name="Vernick K.D."/>
            <person name="Ribeiro J.M."/>
            <person name="James A.A."/>
            <person name="Michel K."/>
            <person name="Riehle M.A."/>
            <person name="Luckhart S."/>
            <person name="Sharakhov I.V."/>
            <person name="Tu Z."/>
        </authorList>
    </citation>
    <scope>NUCLEOTIDE SEQUENCE [LARGE SCALE GENOMIC DNA]</scope>
    <source>
        <strain evidence="19">Indian</strain>
    </source>
</reference>
<dbReference type="PANTHER" id="PTHR42854:SF3">
    <property type="entry name" value="EUKARYOTIC TRANSLATION INITIATION FACTOR 2 SUBUNIT 3-RELATED"/>
    <property type="match status" value="1"/>
</dbReference>
<dbReference type="InterPro" id="IPR009000">
    <property type="entry name" value="Transl_B-barrel_sf"/>
</dbReference>
<dbReference type="PROSITE" id="PS00598">
    <property type="entry name" value="CHROMO_1"/>
    <property type="match status" value="1"/>
</dbReference>
<dbReference type="GO" id="GO:0001731">
    <property type="term" value="P:formation of translation preinitiation complex"/>
    <property type="evidence" value="ECO:0007669"/>
    <property type="project" value="TreeGrafter"/>
</dbReference>
<evidence type="ECO:0000256" key="14">
    <source>
        <dbReference type="ARBA" id="ARBA00023242"/>
    </source>
</evidence>
<dbReference type="CDD" id="cd15490">
    <property type="entry name" value="eIF2_gamma_III"/>
    <property type="match status" value="1"/>
</dbReference>
<feature type="region of interest" description="Disordered" evidence="17">
    <location>
        <begin position="1"/>
        <end position="21"/>
    </location>
</feature>
<dbReference type="GO" id="GO:0032259">
    <property type="term" value="P:methylation"/>
    <property type="evidence" value="ECO:0007669"/>
    <property type="project" value="UniProtKB-KW"/>
</dbReference>
<keyword evidence="15" id="KW-0137">Centromere</keyword>
<dbReference type="PANTHER" id="PTHR42854">
    <property type="entry name" value="EUKARYOTIC TRANSLATION INITIATION FACTOR 2 SUBUNIT 3 FAMILY MEMBER"/>
    <property type="match status" value="1"/>
</dbReference>
<evidence type="ECO:0000256" key="11">
    <source>
        <dbReference type="ARBA" id="ARBA00022801"/>
    </source>
</evidence>
<keyword evidence="8" id="KW-0808">Transferase</keyword>
<dbReference type="OMA" id="GLLGCKC"/>
<dbReference type="InterPro" id="IPR023779">
    <property type="entry name" value="Chromodomain_CS"/>
</dbReference>
<dbReference type="FunFam" id="3.40.50.300:FF:000065">
    <property type="entry name" value="Eukaryotic translation initiation factor 2 subunit gamma"/>
    <property type="match status" value="1"/>
</dbReference>
<feature type="compositionally biased region" description="Basic and acidic residues" evidence="17">
    <location>
        <begin position="372"/>
        <end position="382"/>
    </location>
</feature>
<dbReference type="CDD" id="cd10542">
    <property type="entry name" value="SET_SUV39H"/>
    <property type="match status" value="1"/>
</dbReference>
<evidence type="ECO:0000256" key="13">
    <source>
        <dbReference type="ARBA" id="ARBA00023134"/>
    </source>
</evidence>
<dbReference type="VEuPathDB" id="VectorBase:ASTEI20_031369"/>
<dbReference type="InterPro" id="IPR044128">
    <property type="entry name" value="eIF2g_GTP-bd"/>
</dbReference>
<evidence type="ECO:0000313" key="18">
    <source>
        <dbReference type="EnsemblMetazoa" id="ASTEI04355-PA"/>
    </source>
</evidence>
<dbReference type="Pfam" id="PF03144">
    <property type="entry name" value="GTP_EFTU_D2"/>
    <property type="match status" value="1"/>
</dbReference>
<dbReference type="SMART" id="SM00468">
    <property type="entry name" value="PreSET"/>
    <property type="match status" value="1"/>
</dbReference>
<evidence type="ECO:0000256" key="10">
    <source>
        <dbReference type="ARBA" id="ARBA00022741"/>
    </source>
</evidence>
<evidence type="ECO:0000313" key="19">
    <source>
        <dbReference type="Proteomes" id="UP000076408"/>
    </source>
</evidence>
<dbReference type="InterPro" id="IPR050543">
    <property type="entry name" value="eIF2G"/>
</dbReference>
<accession>A0A182Y7B9</accession>
<dbReference type="VEuPathDB" id="VectorBase:ASTEI04355"/>
<dbReference type="InterPro" id="IPR015256">
    <property type="entry name" value="eIF2g_C"/>
</dbReference>
<keyword evidence="12" id="KW-0648">Protein biosynthesis</keyword>
<dbReference type="SMART" id="SM00298">
    <property type="entry name" value="CHROMO"/>
    <property type="match status" value="1"/>
</dbReference>
<dbReference type="Gene3D" id="3.40.50.300">
    <property type="entry name" value="P-loop containing nucleotide triphosphate hydrolases"/>
    <property type="match status" value="2"/>
</dbReference>
<dbReference type="PROSITE" id="PS50013">
    <property type="entry name" value="CHROMO_2"/>
    <property type="match status" value="1"/>
</dbReference>
<dbReference type="GO" id="GO:0008170">
    <property type="term" value="F:N-methyltransferase activity"/>
    <property type="evidence" value="ECO:0007669"/>
    <property type="project" value="UniProtKB-ARBA"/>
</dbReference>
<comment type="similarity">
    <text evidence="4">Belongs to the TRAFAC class translation factor GTPase superfamily. Classic translation factor GTPase family. EF-Tu/EF-1A subfamily.</text>
</comment>
<evidence type="ECO:0000256" key="9">
    <source>
        <dbReference type="ARBA" id="ARBA00022691"/>
    </source>
</evidence>
<dbReference type="PROSITE" id="PS51722">
    <property type="entry name" value="G_TR_2"/>
    <property type="match status" value="1"/>
</dbReference>
<dbReference type="Pfam" id="PF00385">
    <property type="entry name" value="Chromo"/>
    <property type="match status" value="1"/>
</dbReference>
<evidence type="ECO:0000256" key="8">
    <source>
        <dbReference type="ARBA" id="ARBA00022603"/>
    </source>
</evidence>
<feature type="region of interest" description="Disordered" evidence="17">
    <location>
        <begin position="249"/>
        <end position="278"/>
    </location>
</feature>
<dbReference type="SUPFAM" id="SSF50465">
    <property type="entry name" value="EF-Tu/eEF-1alpha/eIF2-gamma C-terminal domain"/>
    <property type="match status" value="1"/>
</dbReference>
<dbReference type="InterPro" id="IPR023780">
    <property type="entry name" value="Chromo_domain"/>
</dbReference>
<dbReference type="Gene3D" id="2.40.50.40">
    <property type="match status" value="1"/>
</dbReference>
<dbReference type="Pfam" id="PF09173">
    <property type="entry name" value="eIF2_C"/>
    <property type="match status" value="1"/>
</dbReference>
<keyword evidence="13" id="KW-0342">GTP-binding</keyword>
<feature type="compositionally biased region" description="Polar residues" evidence="17">
    <location>
        <begin position="383"/>
        <end position="409"/>
    </location>
</feature>
<name>A0A182Y7B9_ANOST</name>
<dbReference type="PROSITE" id="PS50867">
    <property type="entry name" value="PRE_SET"/>
    <property type="match status" value="1"/>
</dbReference>
<dbReference type="GO" id="GO:0003924">
    <property type="term" value="F:GTPase activity"/>
    <property type="evidence" value="ECO:0007669"/>
    <property type="project" value="InterPro"/>
</dbReference>
<keyword evidence="6" id="KW-0158">Chromosome</keyword>
<comment type="subcellular location">
    <subcellularLocation>
        <location evidence="3">Chromosome</location>
        <location evidence="3">Centromere</location>
    </subcellularLocation>
    <subcellularLocation>
        <location evidence="2">Cytoplasm</location>
    </subcellularLocation>
    <subcellularLocation>
        <location evidence="1">Nucleus</location>
    </subcellularLocation>
</comment>
<feature type="compositionally biased region" description="Polar residues" evidence="17">
    <location>
        <begin position="258"/>
        <end position="267"/>
    </location>
</feature>
<dbReference type="InterPro" id="IPR004161">
    <property type="entry name" value="EFTu-like_2"/>
</dbReference>
<feature type="compositionally biased region" description="Polar residues" evidence="17">
    <location>
        <begin position="121"/>
        <end position="133"/>
    </location>
</feature>
<dbReference type="GO" id="GO:0005525">
    <property type="term" value="F:GTP binding"/>
    <property type="evidence" value="ECO:0007669"/>
    <property type="project" value="UniProtKB-KW"/>
</dbReference>
<dbReference type="CDD" id="cd00024">
    <property type="entry name" value="CD_CSD"/>
    <property type="match status" value="1"/>
</dbReference>
<keyword evidence="8" id="KW-0489">Methyltransferase</keyword>
<evidence type="ECO:0000256" key="12">
    <source>
        <dbReference type="ARBA" id="ARBA00022917"/>
    </source>
</evidence>